<keyword evidence="4" id="KW-1185">Reference proteome</keyword>
<evidence type="ECO:0000259" key="2">
    <source>
        <dbReference type="Pfam" id="PF09791"/>
    </source>
</evidence>
<feature type="compositionally biased region" description="Basic and acidic residues" evidence="1">
    <location>
        <begin position="60"/>
        <end position="82"/>
    </location>
</feature>
<feature type="compositionally biased region" description="Basic residues" evidence="1">
    <location>
        <begin position="31"/>
        <end position="41"/>
    </location>
</feature>
<dbReference type="PANTHER" id="PTHR21193">
    <property type="entry name" value="OXIDOREDUCTASE-LIKE DOMAIN-CONTAINING PROTEIN 1"/>
    <property type="match status" value="1"/>
</dbReference>
<accession>A0A8K0IIR0</accession>
<evidence type="ECO:0000313" key="4">
    <source>
        <dbReference type="Proteomes" id="UP000797356"/>
    </source>
</evidence>
<dbReference type="AlphaFoldDB" id="A0A8K0IIR0"/>
<proteinExistence type="predicted"/>
<feature type="region of interest" description="Disordered" evidence="1">
    <location>
        <begin position="21"/>
        <end position="102"/>
    </location>
</feature>
<name>A0A8K0IIR0_COCNU</name>
<feature type="domain" description="Oxidoreductase-like" evidence="2">
    <location>
        <begin position="97"/>
        <end position="132"/>
    </location>
</feature>
<dbReference type="Proteomes" id="UP000797356">
    <property type="component" value="Chromosome 9"/>
</dbReference>
<reference evidence="3" key="1">
    <citation type="journal article" date="2017" name="Gigascience">
        <title>The genome draft of coconut (Cocos nucifera).</title>
        <authorList>
            <person name="Xiao Y."/>
            <person name="Xu P."/>
            <person name="Fan H."/>
            <person name="Baudouin L."/>
            <person name="Xia W."/>
            <person name="Bocs S."/>
            <person name="Xu J."/>
            <person name="Li Q."/>
            <person name="Guo A."/>
            <person name="Zhou L."/>
            <person name="Li J."/>
            <person name="Wu Y."/>
            <person name="Ma Z."/>
            <person name="Armero A."/>
            <person name="Issali A.E."/>
            <person name="Liu N."/>
            <person name="Peng M."/>
            <person name="Yang Y."/>
        </authorList>
    </citation>
    <scope>NUCLEOTIDE SEQUENCE</scope>
    <source>
        <tissue evidence="3">Spear leaf of Hainan Tall coconut</tissue>
    </source>
</reference>
<sequence length="141" mass="15304">MRGILPCCGPAQNQIQSLIISSVPRPSPPPHRLHRLYRKPHPPPPLIAAASPPPPMGSPRKAEEETNHGKEKNEMEAKEKGETAPAAESSPSPPLQPPEKPLPGDCCGSGCVRCVWDIYYEELDAYNKALSSQSTEPKPNN</sequence>
<evidence type="ECO:0000313" key="3">
    <source>
        <dbReference type="EMBL" id="KAG1360592.1"/>
    </source>
</evidence>
<gene>
    <name evidence="3" type="ORF">COCNU_09G000550</name>
</gene>
<dbReference type="InterPro" id="IPR039251">
    <property type="entry name" value="OXLD1"/>
</dbReference>
<comment type="caution">
    <text evidence="3">The sequence shown here is derived from an EMBL/GenBank/DDBJ whole genome shotgun (WGS) entry which is preliminary data.</text>
</comment>
<reference evidence="3" key="2">
    <citation type="submission" date="2019-07" db="EMBL/GenBank/DDBJ databases">
        <authorList>
            <person name="Yang Y."/>
            <person name="Bocs S."/>
            <person name="Baudouin L."/>
        </authorList>
    </citation>
    <scope>NUCLEOTIDE SEQUENCE</scope>
    <source>
        <tissue evidence="3">Spear leaf of Hainan Tall coconut</tissue>
    </source>
</reference>
<dbReference type="InterPro" id="IPR019180">
    <property type="entry name" value="Oxidoreductase-like_N"/>
</dbReference>
<dbReference type="Pfam" id="PF09791">
    <property type="entry name" value="Oxidored-like"/>
    <property type="match status" value="1"/>
</dbReference>
<evidence type="ECO:0000256" key="1">
    <source>
        <dbReference type="SAM" id="MobiDB-lite"/>
    </source>
</evidence>
<feature type="compositionally biased region" description="Pro residues" evidence="1">
    <location>
        <begin position="42"/>
        <end position="57"/>
    </location>
</feature>
<feature type="compositionally biased region" description="Pro residues" evidence="1">
    <location>
        <begin position="91"/>
        <end position="101"/>
    </location>
</feature>
<dbReference type="EMBL" id="CM017880">
    <property type="protein sequence ID" value="KAG1360592.1"/>
    <property type="molecule type" value="Genomic_DNA"/>
</dbReference>
<dbReference type="PANTHER" id="PTHR21193:SF3">
    <property type="entry name" value="OXIDOREDUCTASE-LIKE DOMAIN-CONTAINING PROTEIN 1"/>
    <property type="match status" value="1"/>
</dbReference>
<protein>
    <recommendedName>
        <fullName evidence="2">Oxidoreductase-like domain-containing protein</fullName>
    </recommendedName>
</protein>
<dbReference type="OrthoDB" id="786675at2759"/>
<organism evidence="3 4">
    <name type="scientific">Cocos nucifera</name>
    <name type="common">Coconut palm</name>
    <dbReference type="NCBI Taxonomy" id="13894"/>
    <lineage>
        <taxon>Eukaryota</taxon>
        <taxon>Viridiplantae</taxon>
        <taxon>Streptophyta</taxon>
        <taxon>Embryophyta</taxon>
        <taxon>Tracheophyta</taxon>
        <taxon>Spermatophyta</taxon>
        <taxon>Magnoliopsida</taxon>
        <taxon>Liliopsida</taxon>
        <taxon>Arecaceae</taxon>
        <taxon>Arecoideae</taxon>
        <taxon>Cocoseae</taxon>
        <taxon>Attaleinae</taxon>
        <taxon>Cocos</taxon>
    </lineage>
</organism>